<sequence length="224" mass="25596">MIRCIIIDDEPLAQDVLENHIGRLPQLILVNKCNNALEAFNVLHTGQIDLMFLDIKMPAINGIDFLRSLKNPPAVIFTTAFADYAITGFELDAVDYLLKPITFTRFERAINKLLKSQPKEQTEEKNYTYFKVSGKLIKVLHADLLYAKSVKDYVQICTLQGNYLTHMTMKYLNGLMPDSTFIRVHRSYLVNKTKVGLIDKVSLKVGNEIIPIGDNYRDKIELID</sequence>
<keyword evidence="1" id="KW-0597">Phosphoprotein</keyword>
<evidence type="ECO:0000313" key="4">
    <source>
        <dbReference type="EMBL" id="OKS89265.1"/>
    </source>
</evidence>
<dbReference type="PANTHER" id="PTHR37299">
    <property type="entry name" value="TRANSCRIPTIONAL REGULATOR-RELATED"/>
    <property type="match status" value="1"/>
</dbReference>
<dbReference type="OrthoDB" id="9787344at2"/>
<dbReference type="InterPro" id="IPR046947">
    <property type="entry name" value="LytR-like"/>
</dbReference>
<feature type="domain" description="Response regulatory" evidence="2">
    <location>
        <begin position="3"/>
        <end position="114"/>
    </location>
</feature>
<dbReference type="InterPro" id="IPR011006">
    <property type="entry name" value="CheY-like_superfamily"/>
</dbReference>
<accession>A0A1Q6A5H6</accession>
<name>A0A1Q6A5H6_9SPHI</name>
<evidence type="ECO:0000313" key="5">
    <source>
        <dbReference type="Proteomes" id="UP000186720"/>
    </source>
</evidence>
<feature type="modified residue" description="4-aspartylphosphate" evidence="1">
    <location>
        <position position="54"/>
    </location>
</feature>
<dbReference type="PROSITE" id="PS50110">
    <property type="entry name" value="RESPONSE_REGULATORY"/>
    <property type="match status" value="1"/>
</dbReference>
<dbReference type="PROSITE" id="PS50930">
    <property type="entry name" value="HTH_LYTTR"/>
    <property type="match status" value="1"/>
</dbReference>
<evidence type="ECO:0000256" key="1">
    <source>
        <dbReference type="PROSITE-ProRule" id="PRU00169"/>
    </source>
</evidence>
<reference evidence="4 5" key="1">
    <citation type="submission" date="2016-11" db="EMBL/GenBank/DDBJ databases">
        <title>Whole Genome Sequencing of Mucilaginibacter polytrichastri RG4-7(T) isolated from the moss sample.</title>
        <authorList>
            <person name="Li Y."/>
        </authorList>
    </citation>
    <scope>NUCLEOTIDE SEQUENCE [LARGE SCALE GENOMIC DNA]</scope>
    <source>
        <strain evidence="4 5">RG4-7</strain>
    </source>
</reference>
<dbReference type="Gene3D" id="3.40.50.2300">
    <property type="match status" value="1"/>
</dbReference>
<feature type="domain" description="HTH LytTR-type" evidence="3">
    <location>
        <begin position="128"/>
        <end position="200"/>
    </location>
</feature>
<gene>
    <name evidence="4" type="ORF">RG47T_4749</name>
</gene>
<dbReference type="InterPro" id="IPR001789">
    <property type="entry name" value="Sig_transdc_resp-reg_receiver"/>
</dbReference>
<dbReference type="EMBL" id="MPPL01000001">
    <property type="protein sequence ID" value="OKS89265.1"/>
    <property type="molecule type" value="Genomic_DNA"/>
</dbReference>
<dbReference type="InterPro" id="IPR007492">
    <property type="entry name" value="LytTR_DNA-bd_dom"/>
</dbReference>
<dbReference type="Pfam" id="PF04397">
    <property type="entry name" value="LytTR"/>
    <property type="match status" value="1"/>
</dbReference>
<protein>
    <submittedName>
        <fullName evidence="4">Uncharacterized protein</fullName>
    </submittedName>
</protein>
<organism evidence="4 5">
    <name type="scientific">Mucilaginibacter polytrichastri</name>
    <dbReference type="NCBI Taxonomy" id="1302689"/>
    <lineage>
        <taxon>Bacteria</taxon>
        <taxon>Pseudomonadati</taxon>
        <taxon>Bacteroidota</taxon>
        <taxon>Sphingobacteriia</taxon>
        <taxon>Sphingobacteriales</taxon>
        <taxon>Sphingobacteriaceae</taxon>
        <taxon>Mucilaginibacter</taxon>
    </lineage>
</organism>
<dbReference type="SUPFAM" id="SSF52172">
    <property type="entry name" value="CheY-like"/>
    <property type="match status" value="1"/>
</dbReference>
<comment type="caution">
    <text evidence="4">The sequence shown here is derived from an EMBL/GenBank/DDBJ whole genome shotgun (WGS) entry which is preliminary data.</text>
</comment>
<dbReference type="SMART" id="SM00448">
    <property type="entry name" value="REC"/>
    <property type="match status" value="1"/>
</dbReference>
<dbReference type="Gene3D" id="2.40.50.1020">
    <property type="entry name" value="LytTr DNA-binding domain"/>
    <property type="match status" value="1"/>
</dbReference>
<dbReference type="AlphaFoldDB" id="A0A1Q6A5H6"/>
<dbReference type="Pfam" id="PF00072">
    <property type="entry name" value="Response_reg"/>
    <property type="match status" value="1"/>
</dbReference>
<dbReference type="STRING" id="1302689.RG47T_4749"/>
<evidence type="ECO:0000259" key="2">
    <source>
        <dbReference type="PROSITE" id="PS50110"/>
    </source>
</evidence>
<dbReference type="GO" id="GO:0003677">
    <property type="term" value="F:DNA binding"/>
    <property type="evidence" value="ECO:0007669"/>
    <property type="project" value="InterPro"/>
</dbReference>
<proteinExistence type="predicted"/>
<evidence type="ECO:0000259" key="3">
    <source>
        <dbReference type="PROSITE" id="PS50930"/>
    </source>
</evidence>
<keyword evidence="5" id="KW-1185">Reference proteome</keyword>
<dbReference type="PANTHER" id="PTHR37299:SF1">
    <property type="entry name" value="STAGE 0 SPORULATION PROTEIN A HOMOLOG"/>
    <property type="match status" value="1"/>
</dbReference>
<dbReference type="FunFam" id="3.40.50.2300:FF:000051">
    <property type="entry name" value="Two-component response regulator yehT"/>
    <property type="match status" value="1"/>
</dbReference>
<dbReference type="SMART" id="SM00850">
    <property type="entry name" value="LytTR"/>
    <property type="match status" value="1"/>
</dbReference>
<dbReference type="GO" id="GO:0000156">
    <property type="term" value="F:phosphorelay response regulator activity"/>
    <property type="evidence" value="ECO:0007669"/>
    <property type="project" value="InterPro"/>
</dbReference>
<dbReference type="RefSeq" id="WP_074492158.1">
    <property type="nucleotide sequence ID" value="NZ_FPAM01000003.1"/>
</dbReference>
<dbReference type="Proteomes" id="UP000186720">
    <property type="component" value="Unassembled WGS sequence"/>
</dbReference>